<dbReference type="PANTHER" id="PTHR10701:SF0">
    <property type="entry name" value="SMALL NUCLEAR RIBONUCLEOPROTEIN-ASSOCIATED PROTEIN B"/>
    <property type="match status" value="1"/>
</dbReference>
<evidence type="ECO:0000256" key="7">
    <source>
        <dbReference type="ARBA" id="ARBA00023187"/>
    </source>
</evidence>
<dbReference type="GO" id="GO:0005682">
    <property type="term" value="C:U5 snRNP"/>
    <property type="evidence" value="ECO:0007669"/>
    <property type="project" value="TreeGrafter"/>
</dbReference>
<comment type="caution">
    <text evidence="13">The sequence shown here is derived from an EMBL/GenBank/DDBJ whole genome shotgun (WGS) entry which is preliminary data.</text>
</comment>
<reference evidence="13 14" key="1">
    <citation type="journal article" date="2016" name="Mol. Biol. Evol.">
        <title>Genome-Wide Survey of Gut Fungi (Harpellales) Reveals the First Horizontally Transferred Ubiquitin Gene from a Mosquito Host.</title>
        <authorList>
            <person name="Wang Y."/>
            <person name="White M.M."/>
            <person name="Kvist S."/>
            <person name="Moncalvo J.M."/>
        </authorList>
    </citation>
    <scope>NUCLEOTIDE SEQUENCE [LARGE SCALE GENOMIC DNA]</scope>
    <source>
        <strain evidence="13 14">ALG-7-W6</strain>
    </source>
</reference>
<evidence type="ECO:0000259" key="12">
    <source>
        <dbReference type="PROSITE" id="PS52002"/>
    </source>
</evidence>
<dbReference type="GO" id="GO:0005685">
    <property type="term" value="C:U1 snRNP"/>
    <property type="evidence" value="ECO:0007669"/>
    <property type="project" value="TreeGrafter"/>
</dbReference>
<dbReference type="InterPro" id="IPR047575">
    <property type="entry name" value="Sm"/>
</dbReference>
<evidence type="ECO:0000256" key="1">
    <source>
        <dbReference type="ARBA" id="ARBA00004123"/>
    </source>
</evidence>
<dbReference type="GO" id="GO:0005737">
    <property type="term" value="C:cytoplasm"/>
    <property type="evidence" value="ECO:0007669"/>
    <property type="project" value="UniProtKB-SubCell"/>
</dbReference>
<dbReference type="GO" id="GO:0070990">
    <property type="term" value="F:snRNP binding"/>
    <property type="evidence" value="ECO:0007669"/>
    <property type="project" value="TreeGrafter"/>
</dbReference>
<dbReference type="GO" id="GO:0046540">
    <property type="term" value="C:U4/U6 x U5 tri-snRNP complex"/>
    <property type="evidence" value="ECO:0007669"/>
    <property type="project" value="TreeGrafter"/>
</dbReference>
<comment type="similarity">
    <text evidence="3">Belongs to the snRNP SmB/SmN family.</text>
</comment>
<accession>A0A1R0H5P1</accession>
<keyword evidence="9 13" id="KW-0687">Ribonucleoprotein</keyword>
<comment type="subcellular location">
    <subcellularLocation>
        <location evidence="2">Cytoplasm</location>
    </subcellularLocation>
    <subcellularLocation>
        <location evidence="1">Nucleus</location>
    </subcellularLocation>
</comment>
<evidence type="ECO:0000313" key="14">
    <source>
        <dbReference type="Proteomes" id="UP000187455"/>
    </source>
</evidence>
<dbReference type="CDD" id="cd01717">
    <property type="entry name" value="Sm_B"/>
    <property type="match status" value="1"/>
</dbReference>
<keyword evidence="6" id="KW-0694">RNA-binding</keyword>
<dbReference type="GO" id="GO:0003723">
    <property type="term" value="F:RNA binding"/>
    <property type="evidence" value="ECO:0007669"/>
    <property type="project" value="UniProtKB-KW"/>
</dbReference>
<keyword evidence="5" id="KW-0507">mRNA processing</keyword>
<dbReference type="AlphaFoldDB" id="A0A1R0H5P1"/>
<evidence type="ECO:0000256" key="4">
    <source>
        <dbReference type="ARBA" id="ARBA00022490"/>
    </source>
</evidence>
<feature type="domain" description="Sm" evidence="12">
    <location>
        <begin position="1"/>
        <end position="84"/>
    </location>
</feature>
<dbReference type="Pfam" id="PF01423">
    <property type="entry name" value="LSM"/>
    <property type="match status" value="1"/>
</dbReference>
<dbReference type="GO" id="GO:0005686">
    <property type="term" value="C:U2 snRNP"/>
    <property type="evidence" value="ECO:0007669"/>
    <property type="project" value="TreeGrafter"/>
</dbReference>
<dbReference type="OrthoDB" id="2020720at2759"/>
<evidence type="ECO:0000256" key="2">
    <source>
        <dbReference type="ARBA" id="ARBA00004496"/>
    </source>
</evidence>
<dbReference type="InterPro" id="IPR001163">
    <property type="entry name" value="Sm_dom_euk/arc"/>
</dbReference>
<proteinExistence type="inferred from homology"/>
<dbReference type="Proteomes" id="UP000187455">
    <property type="component" value="Unassembled WGS sequence"/>
</dbReference>
<evidence type="ECO:0000256" key="10">
    <source>
        <dbReference type="ARBA" id="ARBA00041355"/>
    </source>
</evidence>
<dbReference type="GO" id="GO:0071004">
    <property type="term" value="C:U2-type prespliceosome"/>
    <property type="evidence" value="ECO:0007669"/>
    <property type="project" value="TreeGrafter"/>
</dbReference>
<evidence type="ECO:0000313" key="13">
    <source>
        <dbReference type="EMBL" id="OLY84532.1"/>
    </source>
</evidence>
<evidence type="ECO:0000256" key="11">
    <source>
        <dbReference type="SAM" id="MobiDB-lite"/>
    </source>
</evidence>
<dbReference type="InterPro" id="IPR010920">
    <property type="entry name" value="LSM_dom_sf"/>
</dbReference>
<dbReference type="GO" id="GO:0005687">
    <property type="term" value="C:U4 snRNP"/>
    <property type="evidence" value="ECO:0007669"/>
    <property type="project" value="TreeGrafter"/>
</dbReference>
<dbReference type="GO" id="GO:0000398">
    <property type="term" value="P:mRNA splicing, via spliceosome"/>
    <property type="evidence" value="ECO:0007669"/>
    <property type="project" value="TreeGrafter"/>
</dbReference>
<feature type="compositionally biased region" description="Pro residues" evidence="11">
    <location>
        <begin position="180"/>
        <end position="195"/>
    </location>
</feature>
<dbReference type="GO" id="GO:0071013">
    <property type="term" value="C:catalytic step 2 spliceosome"/>
    <property type="evidence" value="ECO:0007669"/>
    <property type="project" value="TreeGrafter"/>
</dbReference>
<keyword evidence="8" id="KW-0539">Nucleus</keyword>
<dbReference type="STRING" id="133383.A0A1R0H5P1"/>
<evidence type="ECO:0000256" key="3">
    <source>
        <dbReference type="ARBA" id="ARBA00009123"/>
    </source>
</evidence>
<evidence type="ECO:0000256" key="9">
    <source>
        <dbReference type="ARBA" id="ARBA00023274"/>
    </source>
</evidence>
<keyword evidence="7" id="KW-0508">mRNA splicing</keyword>
<evidence type="ECO:0000256" key="6">
    <source>
        <dbReference type="ARBA" id="ARBA00022884"/>
    </source>
</evidence>
<name>A0A1R0H5P1_9FUNG</name>
<dbReference type="SMART" id="SM00651">
    <property type="entry name" value="Sm"/>
    <property type="match status" value="1"/>
</dbReference>
<dbReference type="InterPro" id="IPR050914">
    <property type="entry name" value="snRNP_SmB/NAA38-like"/>
</dbReference>
<dbReference type="PROSITE" id="PS52002">
    <property type="entry name" value="SM"/>
    <property type="match status" value="1"/>
</dbReference>
<gene>
    <name evidence="13" type="ORF">AYI68_g1307</name>
</gene>
<keyword evidence="14" id="KW-1185">Reference proteome</keyword>
<keyword evidence="4" id="KW-0963">Cytoplasm</keyword>
<protein>
    <recommendedName>
        <fullName evidence="10">Sm protein B</fullName>
    </recommendedName>
</protein>
<sequence length="226" mass="24071">MMNILNHRLRLTLSDGRVFTGQMLAFDKFMNLVLAECEEFRQIRSKTKVTNDQTKTQIRELKRILGLVILRGDSIVSMSIDGPPPVSVESVTEKARMAMSSGPGLARPANRMVQPMQNATGLANAPVLNPMAQQPPMGLGGPVRGIGGPMGSMMQGRPMPPPPGGQFPGMGAPVGANPFNRPPPPGFRPPMPGMRPQPGQFGAPPPPPGAGYPPYMGARPPTNPPQ</sequence>
<organism evidence="13 14">
    <name type="scientific">Smittium mucronatum</name>
    <dbReference type="NCBI Taxonomy" id="133383"/>
    <lineage>
        <taxon>Eukaryota</taxon>
        <taxon>Fungi</taxon>
        <taxon>Fungi incertae sedis</taxon>
        <taxon>Zoopagomycota</taxon>
        <taxon>Kickxellomycotina</taxon>
        <taxon>Harpellomycetes</taxon>
        <taxon>Harpellales</taxon>
        <taxon>Legeriomycetaceae</taxon>
        <taxon>Smittium</taxon>
    </lineage>
</organism>
<dbReference type="EMBL" id="LSSL01000466">
    <property type="protein sequence ID" value="OLY84532.1"/>
    <property type="molecule type" value="Genomic_DNA"/>
</dbReference>
<dbReference type="Gene3D" id="2.30.30.100">
    <property type="match status" value="1"/>
</dbReference>
<dbReference type="SUPFAM" id="SSF50182">
    <property type="entry name" value="Sm-like ribonucleoproteins"/>
    <property type="match status" value="1"/>
</dbReference>
<dbReference type="PANTHER" id="PTHR10701">
    <property type="entry name" value="SMALL NUCLEAR RIBONUCLEOPROTEIN-ASSOCIATED PROTEIN B AND N"/>
    <property type="match status" value="1"/>
</dbReference>
<evidence type="ECO:0000256" key="8">
    <source>
        <dbReference type="ARBA" id="ARBA00023242"/>
    </source>
</evidence>
<feature type="region of interest" description="Disordered" evidence="11">
    <location>
        <begin position="172"/>
        <end position="226"/>
    </location>
</feature>
<evidence type="ECO:0000256" key="5">
    <source>
        <dbReference type="ARBA" id="ARBA00022664"/>
    </source>
</evidence>